<comment type="caution">
    <text evidence="1">The sequence shown here is derived from an EMBL/GenBank/DDBJ whole genome shotgun (WGS) entry which is preliminary data.</text>
</comment>
<dbReference type="RefSeq" id="WP_168912332.1">
    <property type="nucleotide sequence ID" value="NZ_JABACI010000002.1"/>
</dbReference>
<reference evidence="1 2" key="1">
    <citation type="submission" date="2020-04" db="EMBL/GenBank/DDBJ databases">
        <title>CFH 90308 Microbacterium sp.</title>
        <authorList>
            <person name="Nie G."/>
            <person name="Ming H."/>
            <person name="Xia T."/>
        </authorList>
    </citation>
    <scope>NUCLEOTIDE SEQUENCE [LARGE SCALE GENOMIC DNA]</scope>
    <source>
        <strain evidence="1 2">CFH 90308</strain>
    </source>
</reference>
<gene>
    <name evidence="1" type="ORF">HF576_08275</name>
</gene>
<name>A0ABX1KB37_9MICO</name>
<evidence type="ECO:0000313" key="1">
    <source>
        <dbReference type="EMBL" id="NLP83840.1"/>
    </source>
</evidence>
<protein>
    <submittedName>
        <fullName evidence="1">Helix-turn-helix transcriptional regulator</fullName>
    </submittedName>
</protein>
<keyword evidence="2" id="KW-1185">Reference proteome</keyword>
<dbReference type="Pfam" id="PF12840">
    <property type="entry name" value="HTH_20"/>
    <property type="match status" value="1"/>
</dbReference>
<dbReference type="InterPro" id="IPR036390">
    <property type="entry name" value="WH_DNA-bd_sf"/>
</dbReference>
<organism evidence="1 2">
    <name type="scientific">Microbacterium salsuginis</name>
    <dbReference type="NCBI Taxonomy" id="2722803"/>
    <lineage>
        <taxon>Bacteria</taxon>
        <taxon>Bacillati</taxon>
        <taxon>Actinomycetota</taxon>
        <taxon>Actinomycetes</taxon>
        <taxon>Micrococcales</taxon>
        <taxon>Microbacteriaceae</taxon>
        <taxon>Microbacterium</taxon>
    </lineage>
</organism>
<dbReference type="Proteomes" id="UP001429745">
    <property type="component" value="Unassembled WGS sequence"/>
</dbReference>
<dbReference type="InterPro" id="IPR011991">
    <property type="entry name" value="ArsR-like_HTH"/>
</dbReference>
<dbReference type="EMBL" id="JABACI010000002">
    <property type="protein sequence ID" value="NLP83840.1"/>
    <property type="molecule type" value="Genomic_DNA"/>
</dbReference>
<proteinExistence type="predicted"/>
<dbReference type="Gene3D" id="1.10.10.10">
    <property type="entry name" value="Winged helix-like DNA-binding domain superfamily/Winged helix DNA-binding domain"/>
    <property type="match status" value="1"/>
</dbReference>
<dbReference type="InterPro" id="IPR036388">
    <property type="entry name" value="WH-like_DNA-bd_sf"/>
</dbReference>
<accession>A0ABX1KB37</accession>
<dbReference type="CDD" id="cd00090">
    <property type="entry name" value="HTH_ARSR"/>
    <property type="match status" value="1"/>
</dbReference>
<dbReference type="SUPFAM" id="SSF46785">
    <property type="entry name" value="Winged helix' DNA-binding domain"/>
    <property type="match status" value="1"/>
</dbReference>
<sequence length="186" mass="20664">MKEVVYLERIEQAEALLKPHRLTVLKELATPSTCTELAARLDQSPQRIYYHVKRLQAAGLVRLVSERKVRGLTEGVYQAEARKYWLSPALVGTLEDSARHGDDQNLARLLDLSEQVQRDIATLDAEAARLPSIGISGDIRVLPEQREGFLAALEASLKELFTRYGGQDGDAFKVAIACYPMNGGRS</sequence>
<evidence type="ECO:0000313" key="2">
    <source>
        <dbReference type="Proteomes" id="UP001429745"/>
    </source>
</evidence>